<dbReference type="Pfam" id="PF05649">
    <property type="entry name" value="Peptidase_M13_N"/>
    <property type="match status" value="1"/>
</dbReference>
<dbReference type="GO" id="GO:0004222">
    <property type="term" value="F:metalloendopeptidase activity"/>
    <property type="evidence" value="ECO:0007669"/>
    <property type="project" value="InterPro"/>
</dbReference>
<dbReference type="InterPro" id="IPR008753">
    <property type="entry name" value="Peptidase_M13_N"/>
</dbReference>
<dbReference type="Proteomes" id="UP000253551">
    <property type="component" value="Unassembled WGS sequence"/>
</dbReference>
<protein>
    <submittedName>
        <fullName evidence="9">Endothelin converting enzyme-like 1</fullName>
    </submittedName>
</protein>
<keyword evidence="3" id="KW-0479">Metal-binding</keyword>
<dbReference type="AlphaFoldDB" id="A0A367IP21"/>
<dbReference type="InterPro" id="IPR018497">
    <property type="entry name" value="Peptidase_M13_C"/>
</dbReference>
<feature type="domain" description="Peptidase M13 N-terminal" evidence="8">
    <location>
        <begin position="7"/>
        <end position="145"/>
    </location>
</feature>
<dbReference type="GO" id="GO:0046872">
    <property type="term" value="F:metal ion binding"/>
    <property type="evidence" value="ECO:0007669"/>
    <property type="project" value="UniProtKB-KW"/>
</dbReference>
<keyword evidence="5" id="KW-0862">Zinc</keyword>
<gene>
    <name evidence="9" type="primary">ECEL1</name>
    <name evidence="9" type="ORF">CU098_002017</name>
</gene>
<evidence type="ECO:0000313" key="9">
    <source>
        <dbReference type="EMBL" id="RCH79403.1"/>
    </source>
</evidence>
<evidence type="ECO:0000256" key="2">
    <source>
        <dbReference type="ARBA" id="ARBA00022670"/>
    </source>
</evidence>
<evidence type="ECO:0000256" key="5">
    <source>
        <dbReference type="ARBA" id="ARBA00022833"/>
    </source>
</evidence>
<organism evidence="9 10">
    <name type="scientific">Rhizopus stolonifer</name>
    <name type="common">Rhizopus nigricans</name>
    <dbReference type="NCBI Taxonomy" id="4846"/>
    <lineage>
        <taxon>Eukaryota</taxon>
        <taxon>Fungi</taxon>
        <taxon>Fungi incertae sedis</taxon>
        <taxon>Mucoromycota</taxon>
        <taxon>Mucoromycotina</taxon>
        <taxon>Mucoromycetes</taxon>
        <taxon>Mucorales</taxon>
        <taxon>Mucorineae</taxon>
        <taxon>Rhizopodaceae</taxon>
        <taxon>Rhizopus</taxon>
    </lineage>
</organism>
<evidence type="ECO:0000256" key="1">
    <source>
        <dbReference type="ARBA" id="ARBA00001947"/>
    </source>
</evidence>
<evidence type="ECO:0000256" key="6">
    <source>
        <dbReference type="ARBA" id="ARBA00023049"/>
    </source>
</evidence>
<evidence type="ECO:0000256" key="4">
    <source>
        <dbReference type="ARBA" id="ARBA00022801"/>
    </source>
</evidence>
<dbReference type="PANTHER" id="PTHR11733">
    <property type="entry name" value="ZINC METALLOPROTEASE FAMILY M13 NEPRILYSIN-RELATED"/>
    <property type="match status" value="1"/>
</dbReference>
<dbReference type="OrthoDB" id="6475849at2759"/>
<dbReference type="InterPro" id="IPR024079">
    <property type="entry name" value="MetalloPept_cat_dom_sf"/>
</dbReference>
<evidence type="ECO:0000256" key="3">
    <source>
        <dbReference type="ARBA" id="ARBA00022723"/>
    </source>
</evidence>
<dbReference type="GO" id="GO:0005886">
    <property type="term" value="C:plasma membrane"/>
    <property type="evidence" value="ECO:0007669"/>
    <property type="project" value="TreeGrafter"/>
</dbReference>
<comment type="cofactor">
    <cofactor evidence="1">
        <name>Zn(2+)</name>
        <dbReference type="ChEBI" id="CHEBI:29105"/>
    </cofactor>
</comment>
<name>A0A367IP21_RHIST</name>
<dbReference type="PROSITE" id="PS51885">
    <property type="entry name" value="NEPRILYSIN"/>
    <property type="match status" value="1"/>
</dbReference>
<evidence type="ECO:0000259" key="8">
    <source>
        <dbReference type="Pfam" id="PF05649"/>
    </source>
</evidence>
<dbReference type="InterPro" id="IPR000718">
    <property type="entry name" value="Peptidase_M13"/>
</dbReference>
<proteinExistence type="predicted"/>
<dbReference type="Gene3D" id="3.40.390.10">
    <property type="entry name" value="Collagenase (Catalytic Domain)"/>
    <property type="match status" value="1"/>
</dbReference>
<evidence type="ECO:0000259" key="7">
    <source>
        <dbReference type="Pfam" id="PF01431"/>
    </source>
</evidence>
<dbReference type="PANTHER" id="PTHR11733:SF232">
    <property type="entry name" value="NEPRILYSIN METALLOPEPTIDASE FAMILY"/>
    <property type="match status" value="1"/>
</dbReference>
<feature type="domain" description="Peptidase M13 C-terminal" evidence="7">
    <location>
        <begin position="210"/>
        <end position="415"/>
    </location>
</feature>
<reference evidence="9 10" key="1">
    <citation type="journal article" date="2018" name="G3 (Bethesda)">
        <title>Phylogenetic and Phylogenomic Definition of Rhizopus Species.</title>
        <authorList>
            <person name="Gryganskyi A.P."/>
            <person name="Golan J."/>
            <person name="Dolatabadi S."/>
            <person name="Mondo S."/>
            <person name="Robb S."/>
            <person name="Idnurm A."/>
            <person name="Muszewska A."/>
            <person name="Steczkiewicz K."/>
            <person name="Masonjones S."/>
            <person name="Liao H.L."/>
            <person name="Gajdeczka M.T."/>
            <person name="Anike F."/>
            <person name="Vuek A."/>
            <person name="Anishchenko I.M."/>
            <person name="Voigt K."/>
            <person name="de Hoog G.S."/>
            <person name="Smith M.E."/>
            <person name="Heitman J."/>
            <person name="Vilgalys R."/>
            <person name="Stajich J.E."/>
        </authorList>
    </citation>
    <scope>NUCLEOTIDE SEQUENCE [LARGE SCALE GENOMIC DNA]</scope>
    <source>
        <strain evidence="9 10">LSU 92-RS-03</strain>
    </source>
</reference>
<sequence length="421" mass="48243">MPLFDVPIQVYSLDYFKELNYYANIQDPTRPIHKQAITHLLLLNKILLEAPKLDSELRQFIPDSIFQTRASLCLEKCLERFGLAVGRFYAMIAFGGESDKLRLEKIAQHIKIALNDRIQNADWLDDSTKLSAIKKLKMMQTSIGYSTFSPDQRSPKDIYQFMSGLKTDYNTFYENDKALSRWRIKTYWDTLNKKLNSTAWIGVTTPQVVNAFNLLSQNSIFVSAGFAQKPNYDSHYPDYFNYAGIGQSIGHEYSHGFDDLGSQYDEFGSERNWWSKNTKKKYEHKTQCFVDSYSKASVKDKKGKSYFIDGTLILGESIADHEGLTAAYYAYLGSKSDPEAYNPTLPGLQQFSKESLFFINAARSFCSKSMAEADRDSLFDEHAPDSIRLNMLLRNSMEFSKVFSCPVGSKMNPSELKCQIW</sequence>
<keyword evidence="2" id="KW-0645">Protease</keyword>
<dbReference type="CDD" id="cd08662">
    <property type="entry name" value="M13"/>
    <property type="match status" value="1"/>
</dbReference>
<dbReference type="EMBL" id="PJQM01006607">
    <property type="protein sequence ID" value="RCH79403.1"/>
    <property type="molecule type" value="Genomic_DNA"/>
</dbReference>
<dbReference type="Pfam" id="PF01431">
    <property type="entry name" value="Peptidase_M13"/>
    <property type="match status" value="1"/>
</dbReference>
<dbReference type="PRINTS" id="PR00786">
    <property type="entry name" value="NEPRILYSIN"/>
</dbReference>
<comment type="caution">
    <text evidence="9">The sequence shown here is derived from an EMBL/GenBank/DDBJ whole genome shotgun (WGS) entry which is preliminary data.</text>
</comment>
<keyword evidence="4" id="KW-0378">Hydrolase</keyword>
<dbReference type="GO" id="GO:0016485">
    <property type="term" value="P:protein processing"/>
    <property type="evidence" value="ECO:0007669"/>
    <property type="project" value="TreeGrafter"/>
</dbReference>
<evidence type="ECO:0000313" key="10">
    <source>
        <dbReference type="Proteomes" id="UP000253551"/>
    </source>
</evidence>
<keyword evidence="10" id="KW-1185">Reference proteome</keyword>
<keyword evidence="6" id="KW-0482">Metalloprotease</keyword>
<dbReference type="SUPFAM" id="SSF55486">
    <property type="entry name" value="Metalloproteases ('zincins'), catalytic domain"/>
    <property type="match status" value="1"/>
</dbReference>
<dbReference type="STRING" id="4846.A0A367IP21"/>
<accession>A0A367IP21</accession>